<feature type="region of interest" description="Disordered" evidence="1">
    <location>
        <begin position="32"/>
        <end position="55"/>
    </location>
</feature>
<keyword evidence="3" id="KW-1185">Reference proteome</keyword>
<accession>A0AAV1SG64</accession>
<comment type="caution">
    <text evidence="2">The sequence shown here is derived from an EMBL/GenBank/DDBJ whole genome shotgun (WGS) entry which is preliminary data.</text>
</comment>
<sequence>MPSFAPATDAPLSMAFKMKKDIELACRLGAKGRPWCKGRSKERSTRKEGRSRGLESTSRVRVIIGRLCYCKQVSTLIYSYNCRFLFEKACFEGDLIADVSVDRCMLSLSLSL</sequence>
<proteinExistence type="predicted"/>
<reference evidence="2 3" key="1">
    <citation type="submission" date="2024-01" db="EMBL/GenBank/DDBJ databases">
        <authorList>
            <person name="Waweru B."/>
        </authorList>
    </citation>
    <scope>NUCLEOTIDE SEQUENCE [LARGE SCALE GENOMIC DNA]</scope>
</reference>
<organism evidence="2 3">
    <name type="scientific">Dovyalis caffra</name>
    <dbReference type="NCBI Taxonomy" id="77055"/>
    <lineage>
        <taxon>Eukaryota</taxon>
        <taxon>Viridiplantae</taxon>
        <taxon>Streptophyta</taxon>
        <taxon>Embryophyta</taxon>
        <taxon>Tracheophyta</taxon>
        <taxon>Spermatophyta</taxon>
        <taxon>Magnoliopsida</taxon>
        <taxon>eudicotyledons</taxon>
        <taxon>Gunneridae</taxon>
        <taxon>Pentapetalae</taxon>
        <taxon>rosids</taxon>
        <taxon>fabids</taxon>
        <taxon>Malpighiales</taxon>
        <taxon>Salicaceae</taxon>
        <taxon>Flacourtieae</taxon>
        <taxon>Dovyalis</taxon>
    </lineage>
</organism>
<dbReference type="EMBL" id="CAWUPB010001179">
    <property type="protein sequence ID" value="CAK7350023.1"/>
    <property type="molecule type" value="Genomic_DNA"/>
</dbReference>
<feature type="compositionally biased region" description="Basic and acidic residues" evidence="1">
    <location>
        <begin position="39"/>
        <end position="53"/>
    </location>
</feature>
<evidence type="ECO:0000256" key="1">
    <source>
        <dbReference type="SAM" id="MobiDB-lite"/>
    </source>
</evidence>
<dbReference type="AlphaFoldDB" id="A0AAV1SG64"/>
<gene>
    <name evidence="2" type="ORF">DCAF_LOCUS22747</name>
</gene>
<evidence type="ECO:0000313" key="3">
    <source>
        <dbReference type="Proteomes" id="UP001314170"/>
    </source>
</evidence>
<protein>
    <submittedName>
        <fullName evidence="2">Uncharacterized protein</fullName>
    </submittedName>
</protein>
<dbReference type="Proteomes" id="UP001314170">
    <property type="component" value="Unassembled WGS sequence"/>
</dbReference>
<name>A0AAV1SG64_9ROSI</name>
<evidence type="ECO:0000313" key="2">
    <source>
        <dbReference type="EMBL" id="CAK7350023.1"/>
    </source>
</evidence>